<dbReference type="CDD" id="cd06261">
    <property type="entry name" value="TM_PBP2"/>
    <property type="match status" value="1"/>
</dbReference>
<comment type="caution">
    <text evidence="8">The sequence shown here is derived from an EMBL/GenBank/DDBJ whole genome shotgun (WGS) entry which is preliminary data.</text>
</comment>
<feature type="transmembrane region" description="Helical" evidence="6">
    <location>
        <begin position="83"/>
        <end position="105"/>
    </location>
</feature>
<feature type="domain" description="ABC transmembrane type-1" evidence="7">
    <location>
        <begin position="77"/>
        <end position="289"/>
    </location>
</feature>
<dbReference type="AlphaFoldDB" id="A0A417YSI6"/>
<keyword evidence="4 6" id="KW-1133">Transmembrane helix</keyword>
<dbReference type="EMBL" id="QWEG01000008">
    <property type="protein sequence ID" value="RHW38906.1"/>
    <property type="molecule type" value="Genomic_DNA"/>
</dbReference>
<comment type="subcellular location">
    <subcellularLocation>
        <location evidence="6">Cell membrane</location>
        <topology evidence="6">Multi-pass membrane protein</topology>
    </subcellularLocation>
    <subcellularLocation>
        <location evidence="1">Membrane</location>
        <topology evidence="1">Multi-pass membrane protein</topology>
    </subcellularLocation>
</comment>
<proteinExistence type="inferred from homology"/>
<dbReference type="Proteomes" id="UP000284416">
    <property type="component" value="Unassembled WGS sequence"/>
</dbReference>
<name>A0A417YSI6_9BACI</name>
<keyword evidence="2 6" id="KW-0813">Transport</keyword>
<comment type="similarity">
    <text evidence="6">Belongs to the binding-protein-dependent transport system permease family.</text>
</comment>
<evidence type="ECO:0000259" key="7">
    <source>
        <dbReference type="PROSITE" id="PS50928"/>
    </source>
</evidence>
<feature type="transmembrane region" description="Helical" evidence="6">
    <location>
        <begin position="7"/>
        <end position="27"/>
    </location>
</feature>
<keyword evidence="3 6" id="KW-0812">Transmembrane</keyword>
<dbReference type="GO" id="GO:0005886">
    <property type="term" value="C:plasma membrane"/>
    <property type="evidence" value="ECO:0007669"/>
    <property type="project" value="UniProtKB-SubCell"/>
</dbReference>
<gene>
    <name evidence="8" type="ORF">D1B31_13055</name>
</gene>
<dbReference type="RefSeq" id="WP_118921239.1">
    <property type="nucleotide sequence ID" value="NZ_QWEG01000008.1"/>
</dbReference>
<dbReference type="PROSITE" id="PS50928">
    <property type="entry name" value="ABC_TM1"/>
    <property type="match status" value="1"/>
</dbReference>
<accession>A0A417YSI6</accession>
<dbReference type="Gene3D" id="1.10.3720.10">
    <property type="entry name" value="MetI-like"/>
    <property type="match status" value="1"/>
</dbReference>
<evidence type="ECO:0000256" key="3">
    <source>
        <dbReference type="ARBA" id="ARBA00022692"/>
    </source>
</evidence>
<reference evidence="8 9" key="1">
    <citation type="journal article" date="2017" name="Int. J. Syst. Evol. Microbiol.">
        <title>Bacillus notoginsengisoli sp. nov., a novel bacterium isolated from the rhizosphere of Panax notoginseng.</title>
        <authorList>
            <person name="Zhang M.Y."/>
            <person name="Cheng J."/>
            <person name="Cai Y."/>
            <person name="Zhang T.Y."/>
            <person name="Wu Y.Y."/>
            <person name="Manikprabhu D."/>
            <person name="Li W.J."/>
            <person name="Zhang Y.X."/>
        </authorList>
    </citation>
    <scope>NUCLEOTIDE SEQUENCE [LARGE SCALE GENOMIC DNA]</scope>
    <source>
        <strain evidence="8 9">JCM 30743</strain>
    </source>
</reference>
<evidence type="ECO:0000256" key="4">
    <source>
        <dbReference type="ARBA" id="ARBA00022989"/>
    </source>
</evidence>
<organism evidence="8 9">
    <name type="scientific">Neobacillus notoginsengisoli</name>
    <dbReference type="NCBI Taxonomy" id="1578198"/>
    <lineage>
        <taxon>Bacteria</taxon>
        <taxon>Bacillati</taxon>
        <taxon>Bacillota</taxon>
        <taxon>Bacilli</taxon>
        <taxon>Bacillales</taxon>
        <taxon>Bacillaceae</taxon>
        <taxon>Neobacillus</taxon>
    </lineage>
</organism>
<dbReference type="GO" id="GO:0055085">
    <property type="term" value="P:transmembrane transport"/>
    <property type="evidence" value="ECO:0007669"/>
    <property type="project" value="InterPro"/>
</dbReference>
<dbReference type="OrthoDB" id="2376472at2"/>
<keyword evidence="5 6" id="KW-0472">Membrane</keyword>
<protein>
    <submittedName>
        <fullName evidence="8">ABC transporter permease subunit</fullName>
    </submittedName>
</protein>
<evidence type="ECO:0000313" key="8">
    <source>
        <dbReference type="EMBL" id="RHW38906.1"/>
    </source>
</evidence>
<evidence type="ECO:0000256" key="2">
    <source>
        <dbReference type="ARBA" id="ARBA00022448"/>
    </source>
</evidence>
<evidence type="ECO:0000256" key="6">
    <source>
        <dbReference type="RuleBase" id="RU363032"/>
    </source>
</evidence>
<evidence type="ECO:0000256" key="1">
    <source>
        <dbReference type="ARBA" id="ARBA00004141"/>
    </source>
</evidence>
<feature type="transmembrane region" description="Helical" evidence="6">
    <location>
        <begin position="117"/>
        <end position="139"/>
    </location>
</feature>
<feature type="transmembrane region" description="Helical" evidence="6">
    <location>
        <begin position="262"/>
        <end position="285"/>
    </location>
</feature>
<keyword evidence="9" id="KW-1185">Reference proteome</keyword>
<dbReference type="PANTHER" id="PTHR43839">
    <property type="entry name" value="OPPC IN A BINDING PROTEIN-DEPENDENT TRANSPORT SYSTEM"/>
    <property type="match status" value="1"/>
</dbReference>
<dbReference type="InterPro" id="IPR000515">
    <property type="entry name" value="MetI-like"/>
</dbReference>
<evidence type="ECO:0000256" key="5">
    <source>
        <dbReference type="ARBA" id="ARBA00023136"/>
    </source>
</evidence>
<dbReference type="InterPro" id="IPR035906">
    <property type="entry name" value="MetI-like_sf"/>
</dbReference>
<evidence type="ECO:0000313" key="9">
    <source>
        <dbReference type="Proteomes" id="UP000284416"/>
    </source>
</evidence>
<dbReference type="SUPFAM" id="SSF161098">
    <property type="entry name" value="MetI-like"/>
    <property type="match status" value="1"/>
</dbReference>
<feature type="transmembrane region" description="Helical" evidence="6">
    <location>
        <begin position="198"/>
        <end position="227"/>
    </location>
</feature>
<dbReference type="PANTHER" id="PTHR43839:SF3">
    <property type="entry name" value="OLIGOPEPTIDE ABC TRANSPORTER, PERMEASE PROTEIN"/>
    <property type="match status" value="1"/>
</dbReference>
<dbReference type="Pfam" id="PF00528">
    <property type="entry name" value="BPD_transp_1"/>
    <property type="match status" value="1"/>
</dbReference>
<sequence length="303" mass="34595">MKKNWRLWTGAFFLILLVIVALVGPTWPFVDTELKELGAFKTEEGKFVLPPFPPMEGYPLGSNRYGVDILSLLIMGAGETLKIVLSVVVLRYAFAIPLAVAGFYSKVLEGIMHGWQQLFSFMPPIFFVSFFSGLPFIFFSDWRPVWMILVLALLETGRVAEIIHTHLRDTEKRPYIEAGIVSGCSPYRLFRNYYLPVVIPNIIVLVINDIGRVLFLLAQMGVIYIFISMKFMMNEWGSGYEVVNTSPTWPMLFMTILDDVRIYRWVPLSAIGAIGLTLLFLNLFAGGVQRYFETKHRTVRNDL</sequence>